<evidence type="ECO:0000256" key="7">
    <source>
        <dbReference type="PIRSR" id="PIRSR618044-1"/>
    </source>
</evidence>
<feature type="active site" evidence="7">
    <location>
        <position position="141"/>
    </location>
</feature>
<name>A0A7W6F5A9_9HYPH</name>
<dbReference type="InterPro" id="IPR018044">
    <property type="entry name" value="Peptidase_S11"/>
</dbReference>
<evidence type="ECO:0000256" key="1">
    <source>
        <dbReference type="ARBA" id="ARBA00007164"/>
    </source>
</evidence>
<dbReference type="GO" id="GO:0009002">
    <property type="term" value="F:serine-type D-Ala-D-Ala carboxypeptidase activity"/>
    <property type="evidence" value="ECO:0007669"/>
    <property type="project" value="UniProtKB-EC"/>
</dbReference>
<dbReference type="Proteomes" id="UP000517759">
    <property type="component" value="Unassembled WGS sequence"/>
</dbReference>
<dbReference type="InterPro" id="IPR007730">
    <property type="entry name" value="SPOR-like_dom"/>
</dbReference>
<evidence type="ECO:0000256" key="9">
    <source>
        <dbReference type="RuleBase" id="RU004016"/>
    </source>
</evidence>
<evidence type="ECO:0000256" key="10">
    <source>
        <dbReference type="SAM" id="MobiDB-lite"/>
    </source>
</evidence>
<dbReference type="GO" id="GO:0042834">
    <property type="term" value="F:peptidoglycan binding"/>
    <property type="evidence" value="ECO:0007669"/>
    <property type="project" value="InterPro"/>
</dbReference>
<proteinExistence type="inferred from homology"/>
<gene>
    <name evidence="12" type="ORF">GCM10007884_26000</name>
    <name evidence="13" type="ORF">GGR33_000685</name>
</gene>
<dbReference type="PANTHER" id="PTHR21581">
    <property type="entry name" value="D-ALANYL-D-ALANINE CARBOXYPEPTIDASE"/>
    <property type="match status" value="1"/>
</dbReference>
<keyword evidence="6" id="KW-0961">Cell wall biogenesis/degradation</keyword>
<keyword evidence="5" id="KW-0573">Peptidoglycan synthesis</keyword>
<keyword evidence="2" id="KW-0732">Signal</keyword>
<dbReference type="Pfam" id="PF05036">
    <property type="entry name" value="SPOR"/>
    <property type="match status" value="1"/>
</dbReference>
<protein>
    <submittedName>
        <fullName evidence="13">D-alanyl-D-alanine carboxypeptidase</fullName>
        <ecNumber evidence="13">3.4.16.4</ecNumber>
    </submittedName>
</protein>
<reference evidence="12" key="4">
    <citation type="submission" date="2023-01" db="EMBL/GenBank/DDBJ databases">
        <title>Draft genome sequence of Methylobacterium brachythecii strain NBRC 107710.</title>
        <authorList>
            <person name="Sun Q."/>
            <person name="Mori K."/>
        </authorList>
    </citation>
    <scope>NUCLEOTIDE SEQUENCE</scope>
    <source>
        <strain evidence="12">NBRC 107710</strain>
    </source>
</reference>
<dbReference type="InterPro" id="IPR036680">
    <property type="entry name" value="SPOR-like_sf"/>
</dbReference>
<reference evidence="13 14" key="3">
    <citation type="submission" date="2020-08" db="EMBL/GenBank/DDBJ databases">
        <title>Genomic Encyclopedia of Type Strains, Phase IV (KMG-IV): sequencing the most valuable type-strain genomes for metagenomic binning, comparative biology and taxonomic classification.</title>
        <authorList>
            <person name="Goeker M."/>
        </authorList>
    </citation>
    <scope>NUCLEOTIDE SEQUENCE [LARGE SCALE GENOMIC DNA]</scope>
    <source>
        <strain evidence="13 14">DSM 24105</strain>
    </source>
</reference>
<keyword evidence="4" id="KW-0133">Cell shape</keyword>
<feature type="active site" description="Acyl-ester intermediate" evidence="7">
    <location>
        <position position="81"/>
    </location>
</feature>
<organism evidence="13 14">
    <name type="scientific">Methylobacterium brachythecii</name>
    <dbReference type="NCBI Taxonomy" id="1176177"/>
    <lineage>
        <taxon>Bacteria</taxon>
        <taxon>Pseudomonadati</taxon>
        <taxon>Pseudomonadota</taxon>
        <taxon>Alphaproteobacteria</taxon>
        <taxon>Hyphomicrobiales</taxon>
        <taxon>Methylobacteriaceae</taxon>
        <taxon>Methylobacterium</taxon>
    </lineage>
</organism>
<dbReference type="SUPFAM" id="SSF110997">
    <property type="entry name" value="Sporulation related repeat"/>
    <property type="match status" value="1"/>
</dbReference>
<evidence type="ECO:0000256" key="3">
    <source>
        <dbReference type="ARBA" id="ARBA00022801"/>
    </source>
</evidence>
<evidence type="ECO:0000256" key="6">
    <source>
        <dbReference type="ARBA" id="ARBA00023316"/>
    </source>
</evidence>
<sequence length="495" mass="52524">MRSVSGRTLRATVPPAALVAVAILAAITTPAEARRHGHHRGAHHRAASGGYNPPYAAMVVDVKTGKTLHAVNEDALRHPASITKVMTLYMLFEQLERGRYRLDSPLTISSFAASQAPSKLGLRPGSTIEVEDAIKAIVTKSANDVACAIGENIAGSESKFAEMMTHKARSLGMTRTHYANASGLPDADQITTARDLTVLARAIQDRFPNYYKYFQTRSFAFRGRVIGNHNHLLGNVQGVDGIKTGYTRDSGFNLMTAAKSDNRQIVAIVLGGKSGASRDRIMADLVRGSLPRAYAGARQVPGLIETAERGRPAVIADAASKTRTRYASAEDDEIETTASTDAVPTTTPGMSRKPPQAIPGAAQAYAPAQASFPGGKSSARLPAYDYDAVAARSEAPAKAEKAEKAEITSRGMTPTAWVIQLGAMDDEDKAKSMLAEARGRAAGALGKAAPYTVRVSHGGTTLYRARFSGFAEQGSAQDACSALKKNGFNCFATRS</sequence>
<keyword evidence="13" id="KW-0645">Protease</keyword>
<dbReference type="PROSITE" id="PS51724">
    <property type="entry name" value="SPOR"/>
    <property type="match status" value="1"/>
</dbReference>
<comment type="caution">
    <text evidence="13">The sequence shown here is derived from an EMBL/GenBank/DDBJ whole genome shotgun (WGS) entry which is preliminary data.</text>
</comment>
<evidence type="ECO:0000313" key="14">
    <source>
        <dbReference type="Proteomes" id="UP000517759"/>
    </source>
</evidence>
<feature type="active site" description="Proton acceptor" evidence="7">
    <location>
        <position position="84"/>
    </location>
</feature>
<dbReference type="GO" id="GO:0006508">
    <property type="term" value="P:proteolysis"/>
    <property type="evidence" value="ECO:0007669"/>
    <property type="project" value="InterPro"/>
</dbReference>
<dbReference type="InterPro" id="IPR001967">
    <property type="entry name" value="Peptidase_S11_N"/>
</dbReference>
<dbReference type="PRINTS" id="PR00725">
    <property type="entry name" value="DADACBPTASE1"/>
</dbReference>
<reference evidence="15" key="2">
    <citation type="journal article" date="2019" name="Int. J. Syst. Evol. Microbiol.">
        <title>The Global Catalogue of Microorganisms (GCM) 10K type strain sequencing project: providing services to taxonomists for standard genome sequencing and annotation.</title>
        <authorList>
            <consortium name="The Broad Institute Genomics Platform"/>
            <consortium name="The Broad Institute Genome Sequencing Center for Infectious Disease"/>
            <person name="Wu L."/>
            <person name="Ma J."/>
        </authorList>
    </citation>
    <scope>NUCLEOTIDE SEQUENCE [LARGE SCALE GENOMIC DNA]</scope>
    <source>
        <strain evidence="15">NBRC 107710</strain>
    </source>
</reference>
<dbReference type="EC" id="3.4.16.4" evidence="13"/>
<evidence type="ECO:0000313" key="15">
    <source>
        <dbReference type="Proteomes" id="UP001156881"/>
    </source>
</evidence>
<dbReference type="EMBL" id="BSPG01000013">
    <property type="protein sequence ID" value="GLS44612.1"/>
    <property type="molecule type" value="Genomic_DNA"/>
</dbReference>
<dbReference type="EMBL" id="JACIDN010000001">
    <property type="protein sequence ID" value="MBB3901205.1"/>
    <property type="molecule type" value="Genomic_DNA"/>
</dbReference>
<dbReference type="GO" id="GO:0008360">
    <property type="term" value="P:regulation of cell shape"/>
    <property type="evidence" value="ECO:0007669"/>
    <property type="project" value="UniProtKB-KW"/>
</dbReference>
<evidence type="ECO:0000256" key="2">
    <source>
        <dbReference type="ARBA" id="ARBA00022729"/>
    </source>
</evidence>
<dbReference type="PANTHER" id="PTHR21581:SF6">
    <property type="entry name" value="TRAFFICKING PROTEIN PARTICLE COMPLEX SUBUNIT 12"/>
    <property type="match status" value="1"/>
</dbReference>
<dbReference type="GO" id="GO:0009252">
    <property type="term" value="P:peptidoglycan biosynthetic process"/>
    <property type="evidence" value="ECO:0007669"/>
    <property type="project" value="UniProtKB-KW"/>
</dbReference>
<evidence type="ECO:0000256" key="8">
    <source>
        <dbReference type="PIRSR" id="PIRSR618044-2"/>
    </source>
</evidence>
<keyword evidence="3 13" id="KW-0378">Hydrolase</keyword>
<keyword evidence="13" id="KW-0121">Carboxypeptidase</keyword>
<feature type="binding site" evidence="8">
    <location>
        <position position="243"/>
    </location>
    <ligand>
        <name>substrate</name>
    </ligand>
</feature>
<feature type="region of interest" description="Disordered" evidence="10">
    <location>
        <begin position="326"/>
        <end position="354"/>
    </location>
</feature>
<evidence type="ECO:0000313" key="12">
    <source>
        <dbReference type="EMBL" id="GLS44612.1"/>
    </source>
</evidence>
<evidence type="ECO:0000256" key="5">
    <source>
        <dbReference type="ARBA" id="ARBA00022984"/>
    </source>
</evidence>
<dbReference type="AlphaFoldDB" id="A0A7W6F5A9"/>
<reference evidence="12" key="1">
    <citation type="journal article" date="2014" name="Int. J. Syst. Evol. Microbiol.">
        <title>Complete genome of a new Firmicutes species belonging to the dominant human colonic microbiota ('Ruminococcus bicirculans') reveals two chromosomes and a selective capacity to utilize plant glucans.</title>
        <authorList>
            <consortium name="NISC Comparative Sequencing Program"/>
            <person name="Wegmann U."/>
            <person name="Louis P."/>
            <person name="Goesmann A."/>
            <person name="Henrissat B."/>
            <person name="Duncan S.H."/>
            <person name="Flint H.J."/>
        </authorList>
    </citation>
    <scope>NUCLEOTIDE SEQUENCE</scope>
    <source>
        <strain evidence="12">NBRC 107710</strain>
    </source>
</reference>
<evidence type="ECO:0000256" key="4">
    <source>
        <dbReference type="ARBA" id="ARBA00022960"/>
    </source>
</evidence>
<dbReference type="Gene3D" id="3.30.70.1070">
    <property type="entry name" value="Sporulation related repeat"/>
    <property type="match status" value="1"/>
</dbReference>
<dbReference type="RefSeq" id="WP_183501948.1">
    <property type="nucleotide sequence ID" value="NZ_BSPG01000013.1"/>
</dbReference>
<dbReference type="Pfam" id="PF00768">
    <property type="entry name" value="Peptidase_S11"/>
    <property type="match status" value="1"/>
</dbReference>
<dbReference type="Proteomes" id="UP001156881">
    <property type="component" value="Unassembled WGS sequence"/>
</dbReference>
<feature type="compositionally biased region" description="Low complexity" evidence="10">
    <location>
        <begin position="336"/>
        <end position="354"/>
    </location>
</feature>
<dbReference type="GO" id="GO:0071555">
    <property type="term" value="P:cell wall organization"/>
    <property type="evidence" value="ECO:0007669"/>
    <property type="project" value="UniProtKB-KW"/>
</dbReference>
<dbReference type="InterPro" id="IPR012338">
    <property type="entry name" value="Beta-lactam/transpept-like"/>
</dbReference>
<accession>A0A7W6F5A9</accession>
<evidence type="ECO:0000313" key="13">
    <source>
        <dbReference type="EMBL" id="MBB3901205.1"/>
    </source>
</evidence>
<evidence type="ECO:0000259" key="11">
    <source>
        <dbReference type="PROSITE" id="PS51724"/>
    </source>
</evidence>
<dbReference type="SUPFAM" id="SSF56601">
    <property type="entry name" value="beta-lactamase/transpeptidase-like"/>
    <property type="match status" value="1"/>
</dbReference>
<feature type="domain" description="SPOR" evidence="11">
    <location>
        <begin position="411"/>
        <end position="495"/>
    </location>
</feature>
<keyword evidence="15" id="KW-1185">Reference proteome</keyword>
<comment type="similarity">
    <text evidence="1 9">Belongs to the peptidase S11 family.</text>
</comment>
<dbReference type="Gene3D" id="3.40.710.10">
    <property type="entry name" value="DD-peptidase/beta-lactamase superfamily"/>
    <property type="match status" value="1"/>
</dbReference>